<evidence type="ECO:0000313" key="2">
    <source>
        <dbReference type="EMBL" id="QHB62751.1"/>
    </source>
</evidence>
<dbReference type="Proteomes" id="UP000464884">
    <property type="component" value="Chromosome"/>
</dbReference>
<evidence type="ECO:0000256" key="1">
    <source>
        <dbReference type="SAM" id="MobiDB-lite"/>
    </source>
</evidence>
<dbReference type="RefSeq" id="WP_159140650.1">
    <property type="nucleotide sequence ID" value="NZ_CP047129.1"/>
</dbReference>
<accession>A0A6I6QZZ9</accession>
<gene>
    <name evidence="2" type="ORF">F3K97_05350</name>
</gene>
<evidence type="ECO:0000313" key="3">
    <source>
        <dbReference type="Proteomes" id="UP000464884"/>
    </source>
</evidence>
<sequence>MTNVKDRKREPKGIPTGGRFARENGGGMDVSDLDAQAPAFDPKHLTDDDILALRHAKGAELEAALALDEPNVDRRLAFNPNLGWDDLNALRDRQTTDAMGRHILDGMCANPASEGRHMELLAEVKRLPAANRRMAWICMAQNPRLDPKAGARIALDMGTTRAYIPVAETLAGNPRLTDETLAQLVLKFPEDSYLLHRVISNPAAGDNALIAAANRSRDGFDVEEAWSRVGDVRRLADVDVRREPVSRGLARNRTLPDAAGLKAMIGEGPVNPDLARGIAHAPAADASTLVHLARACTRNARVQTEILRASACDDFVRGALGTVSEDPGIRQLAWSTMRDPNGLGLADLNDRPSLIGVCANPRMTEAVAGEIVRKAGAAAATRLKDNESLPEEFRRGLVAAAGWDA</sequence>
<name>A0A6I6QZZ9_BIFAD</name>
<proteinExistence type="predicted"/>
<feature type="region of interest" description="Disordered" evidence="1">
    <location>
        <begin position="1"/>
        <end position="30"/>
    </location>
</feature>
<feature type="compositionally biased region" description="Basic and acidic residues" evidence="1">
    <location>
        <begin position="1"/>
        <end position="12"/>
    </location>
</feature>
<reference evidence="2 3" key="1">
    <citation type="submission" date="2019-12" db="EMBL/GenBank/DDBJ databases">
        <title>Draft Genome Sequence of Bifidobacterium adolescentis ZJ2.</title>
        <authorList>
            <person name="Jin Z."/>
        </authorList>
    </citation>
    <scope>NUCLEOTIDE SEQUENCE [LARGE SCALE GENOMIC DNA]</scope>
    <source>
        <strain evidence="2 3">ZJ2</strain>
    </source>
</reference>
<organism evidence="2 3">
    <name type="scientific">Bifidobacterium adolescentis</name>
    <dbReference type="NCBI Taxonomy" id="1680"/>
    <lineage>
        <taxon>Bacteria</taxon>
        <taxon>Bacillati</taxon>
        <taxon>Actinomycetota</taxon>
        <taxon>Actinomycetes</taxon>
        <taxon>Bifidobacteriales</taxon>
        <taxon>Bifidobacteriaceae</taxon>
        <taxon>Bifidobacterium</taxon>
    </lineage>
</organism>
<evidence type="ECO:0008006" key="4">
    <source>
        <dbReference type="Google" id="ProtNLM"/>
    </source>
</evidence>
<protein>
    <recommendedName>
        <fullName evidence="4">DUF2336 domain-containing protein</fullName>
    </recommendedName>
</protein>
<dbReference type="AlphaFoldDB" id="A0A6I6QZZ9"/>
<dbReference type="EMBL" id="CP047129">
    <property type="protein sequence ID" value="QHB62751.1"/>
    <property type="molecule type" value="Genomic_DNA"/>
</dbReference>